<dbReference type="WBParaSite" id="maker-uti_cns_0046636-snap-gene-0.4-mRNA-1">
    <property type="protein sequence ID" value="maker-uti_cns_0046636-snap-gene-0.4-mRNA-1"/>
    <property type="gene ID" value="maker-uti_cns_0046636-snap-gene-0.4"/>
</dbReference>
<dbReference type="AlphaFoldDB" id="A0A1I8JBK5"/>
<name>A0A1I8JBK5_9PLAT</name>
<sequence length="500" mass="52064">MRSVLRRHWAPLLFMWLAHAATGAANALPGGCLLVLASRVGASLRVMGLWFTVKSAAACLLAIVTGFAIPWLPKSRQRLGFLVAANLICAAALLALPMARSLWTSLTLSGVLGAGQSALETADGILVIVLFGSQHSRPVLQSLHLAVALGAVSAPALLHQFRNWQPPAAESPPFPVDIAATEDTANSTLDSLRPSLCQAPSSDPEAVFNSTVDSLTNNYTQSSTASSVSRSQPALHLPIFAPFAVVHAAQALAAVGFLALLACRHRLVPPATPQPPATIKTELHVAVVEVEVLLPASIASKPGSLPLWRRRLLVALTVAFYFCFVGVENVFWSFISAYGVCSRLRLTSLNAAFFAGFLAGRCLGVALARCVRPTTLLLADLAACQISLATLCLLAGDFSLDAGAPAWLTSASTAAFGLAVASIYAGGISWLEERLDVTGPLACSWTIGSQLGVSVLPALAGHLLISPSVGPAGVLYLALGGFTAATVCFAGMLTVAHAWL</sequence>
<keyword evidence="6" id="KW-1185">Reference proteome</keyword>
<dbReference type="PANTHER" id="PTHR23121:SF9">
    <property type="entry name" value="SODIUM-DEPENDENT GLUCOSE TRANSPORTER 1"/>
    <property type="match status" value="1"/>
</dbReference>
<dbReference type="SUPFAM" id="SSF103473">
    <property type="entry name" value="MFS general substrate transporter"/>
    <property type="match status" value="2"/>
</dbReference>
<feature type="chain" id="PRO_5009321618" evidence="5">
    <location>
        <begin position="28"/>
        <end position="500"/>
    </location>
</feature>
<feature type="transmembrane region" description="Helical" evidence="4">
    <location>
        <begin position="477"/>
        <end position="499"/>
    </location>
</feature>
<feature type="transmembrane region" description="Helical" evidence="4">
    <location>
        <begin position="51"/>
        <end position="72"/>
    </location>
</feature>
<evidence type="ECO:0000256" key="4">
    <source>
        <dbReference type="SAM" id="Phobius"/>
    </source>
</evidence>
<reference evidence="7" key="1">
    <citation type="submission" date="2016-11" db="UniProtKB">
        <authorList>
            <consortium name="WormBaseParasite"/>
        </authorList>
    </citation>
    <scope>IDENTIFICATION</scope>
</reference>
<evidence type="ECO:0000313" key="6">
    <source>
        <dbReference type="Proteomes" id="UP000095280"/>
    </source>
</evidence>
<keyword evidence="5" id="KW-0732">Signal</keyword>
<organism evidence="6 7">
    <name type="scientific">Macrostomum lignano</name>
    <dbReference type="NCBI Taxonomy" id="282301"/>
    <lineage>
        <taxon>Eukaryota</taxon>
        <taxon>Metazoa</taxon>
        <taxon>Spiralia</taxon>
        <taxon>Lophotrochozoa</taxon>
        <taxon>Platyhelminthes</taxon>
        <taxon>Rhabditophora</taxon>
        <taxon>Macrostomorpha</taxon>
        <taxon>Macrostomida</taxon>
        <taxon>Macrostomidae</taxon>
        <taxon>Macrostomum</taxon>
    </lineage>
</organism>
<feature type="transmembrane region" description="Helical" evidence="4">
    <location>
        <begin position="312"/>
        <end position="335"/>
    </location>
</feature>
<evidence type="ECO:0000256" key="3">
    <source>
        <dbReference type="ARBA" id="ARBA00023136"/>
    </source>
</evidence>
<keyword evidence="1 4" id="KW-0812">Transmembrane</keyword>
<accession>A0A1I8JBK5</accession>
<keyword evidence="3 4" id="KW-0472">Membrane</keyword>
<dbReference type="InterPro" id="IPR036259">
    <property type="entry name" value="MFS_trans_sf"/>
</dbReference>
<protein>
    <submittedName>
        <fullName evidence="7">MFS domain-containing protein</fullName>
    </submittedName>
</protein>
<feature type="signal peptide" evidence="5">
    <location>
        <begin position="1"/>
        <end position="27"/>
    </location>
</feature>
<proteinExistence type="predicted"/>
<evidence type="ECO:0000256" key="2">
    <source>
        <dbReference type="ARBA" id="ARBA00022989"/>
    </source>
</evidence>
<keyword evidence="2 4" id="KW-1133">Transmembrane helix</keyword>
<feature type="transmembrane region" description="Helical" evidence="4">
    <location>
        <begin position="239"/>
        <end position="263"/>
    </location>
</feature>
<dbReference type="Proteomes" id="UP000095280">
    <property type="component" value="Unplaced"/>
</dbReference>
<feature type="transmembrane region" description="Helical" evidence="4">
    <location>
        <begin position="408"/>
        <end position="431"/>
    </location>
</feature>
<feature type="transmembrane region" description="Helical" evidence="4">
    <location>
        <begin position="347"/>
        <end position="368"/>
    </location>
</feature>
<evidence type="ECO:0000256" key="1">
    <source>
        <dbReference type="ARBA" id="ARBA00022692"/>
    </source>
</evidence>
<feature type="transmembrane region" description="Helical" evidence="4">
    <location>
        <begin position="443"/>
        <end position="465"/>
    </location>
</feature>
<evidence type="ECO:0000313" key="7">
    <source>
        <dbReference type="WBParaSite" id="maker-uti_cns_0046636-snap-gene-0.4-mRNA-1"/>
    </source>
</evidence>
<feature type="transmembrane region" description="Helical" evidence="4">
    <location>
        <begin position="375"/>
        <end position="396"/>
    </location>
</feature>
<dbReference type="PANTHER" id="PTHR23121">
    <property type="entry name" value="SODIUM-DEPENDENT GLUCOSE TRANSPORTER 1"/>
    <property type="match status" value="1"/>
</dbReference>
<feature type="transmembrane region" description="Helical" evidence="4">
    <location>
        <begin position="79"/>
        <end position="99"/>
    </location>
</feature>
<evidence type="ECO:0000256" key="5">
    <source>
        <dbReference type="SAM" id="SignalP"/>
    </source>
</evidence>